<reference evidence="4" key="1">
    <citation type="submission" date="2015-04" db="EMBL/GenBank/DDBJ databases">
        <authorList>
            <person name="Schardt J."/>
            <person name="Mueller-Herbst S."/>
            <person name="Scherer S."/>
            <person name="Huptas C."/>
        </authorList>
    </citation>
    <scope>NUCLEOTIDE SEQUENCE [LARGE SCALE GENOMIC DNA]</scope>
    <source>
        <strain evidence="4">Kiel-L1</strain>
    </source>
</reference>
<dbReference type="InterPro" id="IPR036390">
    <property type="entry name" value="WH_DNA-bd_sf"/>
</dbReference>
<dbReference type="EMBL" id="LARY01000002">
    <property type="protein sequence ID" value="RDX00932.1"/>
    <property type="molecule type" value="Genomic_DNA"/>
</dbReference>
<dbReference type="GO" id="GO:0043565">
    <property type="term" value="F:sequence-specific DNA binding"/>
    <property type="evidence" value="ECO:0007669"/>
    <property type="project" value="InterPro"/>
</dbReference>
<gene>
    <name evidence="3" type="ORF">UR08_08175</name>
</gene>
<dbReference type="Pfam" id="PF01047">
    <property type="entry name" value="MarR"/>
    <property type="match status" value="1"/>
</dbReference>
<accession>A0A3D8TQI8</accession>
<dbReference type="InterPro" id="IPR022689">
    <property type="entry name" value="Iron_dep_repressor"/>
</dbReference>
<dbReference type="InterPro" id="IPR011991">
    <property type="entry name" value="ArsR-like_HTH"/>
</dbReference>
<keyword evidence="4" id="KW-1185">Reference proteome</keyword>
<dbReference type="CDD" id="cd00090">
    <property type="entry name" value="HTH_ARSR"/>
    <property type="match status" value="1"/>
</dbReference>
<feature type="domain" description="HTH marR-type" evidence="2">
    <location>
        <begin position="5"/>
        <end position="144"/>
    </location>
</feature>
<dbReference type="PRINTS" id="PR00033">
    <property type="entry name" value="HTHASNC"/>
</dbReference>
<dbReference type="PANTHER" id="PTHR33164">
    <property type="entry name" value="TRANSCRIPTIONAL REGULATOR, MARR FAMILY"/>
    <property type="match status" value="1"/>
</dbReference>
<sequence>MQSEERELGYSVIRAFMNFKRAEMMNFHIDGFTKAEIRFMFTLFRGIRISNSELGVSVSEIGKRLGISRPSVTQQINALEKKGLITRIQNPEDKRAAYLNFTEKGEKLTDQIIHYFHESFIDMKNYLGEDDMRTLIRLLSKLTDYLNSKADHEEGGGIPK</sequence>
<dbReference type="SMART" id="SM00529">
    <property type="entry name" value="HTH_DTXR"/>
    <property type="match status" value="1"/>
</dbReference>
<dbReference type="Gene3D" id="1.10.10.10">
    <property type="entry name" value="Winged helix-like DNA-binding domain superfamily/Winged helix DNA-binding domain"/>
    <property type="match status" value="1"/>
</dbReference>
<dbReference type="SMART" id="SM00419">
    <property type="entry name" value="HTH_CRP"/>
    <property type="match status" value="1"/>
</dbReference>
<evidence type="ECO:0000259" key="2">
    <source>
        <dbReference type="PROSITE" id="PS50995"/>
    </source>
</evidence>
<dbReference type="InterPro" id="IPR000835">
    <property type="entry name" value="HTH_MarR-typ"/>
</dbReference>
<keyword evidence="1" id="KW-0238">DNA-binding</keyword>
<dbReference type="GO" id="GO:0003700">
    <property type="term" value="F:DNA-binding transcription factor activity"/>
    <property type="evidence" value="ECO:0007669"/>
    <property type="project" value="InterPro"/>
</dbReference>
<dbReference type="GO" id="GO:0046914">
    <property type="term" value="F:transition metal ion binding"/>
    <property type="evidence" value="ECO:0007669"/>
    <property type="project" value="InterPro"/>
</dbReference>
<name>A0A3D8TQI8_9LIST</name>
<organism evidence="3 4">
    <name type="scientific">Listeria kieliensis</name>
    <dbReference type="NCBI Taxonomy" id="1621700"/>
    <lineage>
        <taxon>Bacteria</taxon>
        <taxon>Bacillati</taxon>
        <taxon>Bacillota</taxon>
        <taxon>Bacilli</taxon>
        <taxon>Bacillales</taxon>
        <taxon>Listeriaceae</taxon>
        <taxon>Listeria</taxon>
    </lineage>
</organism>
<proteinExistence type="predicted"/>
<protein>
    <submittedName>
        <fullName evidence="3">MarR family transcriptional regulator</fullName>
    </submittedName>
</protein>
<dbReference type="PRINTS" id="PR00598">
    <property type="entry name" value="HTHMARR"/>
</dbReference>
<dbReference type="InterPro" id="IPR012318">
    <property type="entry name" value="HTH_CRP"/>
</dbReference>
<dbReference type="InterPro" id="IPR036388">
    <property type="entry name" value="WH-like_DNA-bd_sf"/>
</dbReference>
<dbReference type="AlphaFoldDB" id="A0A3D8TQI8"/>
<dbReference type="SMART" id="SM00347">
    <property type="entry name" value="HTH_MARR"/>
    <property type="match status" value="1"/>
</dbReference>
<dbReference type="PANTHER" id="PTHR33164:SF101">
    <property type="entry name" value="TRANSCRIPTIONAL REPRESSOR MPRA"/>
    <property type="match status" value="1"/>
</dbReference>
<dbReference type="PROSITE" id="PS50995">
    <property type="entry name" value="HTH_MARR_2"/>
    <property type="match status" value="1"/>
</dbReference>
<dbReference type="InterPro" id="IPR000485">
    <property type="entry name" value="AsnC-type_HTH_dom"/>
</dbReference>
<evidence type="ECO:0000256" key="1">
    <source>
        <dbReference type="ARBA" id="ARBA00023125"/>
    </source>
</evidence>
<dbReference type="Proteomes" id="UP000257055">
    <property type="component" value="Unassembled WGS sequence"/>
</dbReference>
<evidence type="ECO:0000313" key="3">
    <source>
        <dbReference type="EMBL" id="RDX00932.1"/>
    </source>
</evidence>
<dbReference type="GO" id="GO:0006950">
    <property type="term" value="P:response to stress"/>
    <property type="evidence" value="ECO:0007669"/>
    <property type="project" value="TreeGrafter"/>
</dbReference>
<comment type="caution">
    <text evidence="3">The sequence shown here is derived from an EMBL/GenBank/DDBJ whole genome shotgun (WGS) entry which is preliminary data.</text>
</comment>
<dbReference type="SUPFAM" id="SSF46785">
    <property type="entry name" value="Winged helix' DNA-binding domain"/>
    <property type="match status" value="1"/>
</dbReference>
<dbReference type="RefSeq" id="WP_115753180.1">
    <property type="nucleotide sequence ID" value="NZ_LARY01000002.1"/>
</dbReference>
<evidence type="ECO:0000313" key="4">
    <source>
        <dbReference type="Proteomes" id="UP000257055"/>
    </source>
</evidence>
<dbReference type="InterPro" id="IPR039422">
    <property type="entry name" value="MarR/SlyA-like"/>
</dbReference>